<dbReference type="Proteomes" id="UP000009170">
    <property type="component" value="Unassembled WGS sequence"/>
</dbReference>
<dbReference type="SUPFAM" id="SSF57440">
    <property type="entry name" value="Kringle-like"/>
    <property type="match status" value="1"/>
</dbReference>
<evidence type="ECO:0000256" key="3">
    <source>
        <dbReference type="SAM" id="MobiDB-lite"/>
    </source>
</evidence>
<reference evidence="5 6" key="2">
    <citation type="journal article" date="2014" name="BMC Genomics">
        <title>An improved genome of the model marine alga Ostreococcus tauri unfolds by assessing Illumina de novo assemblies.</title>
        <authorList>
            <person name="Blanc-Mathieu R."/>
            <person name="Verhelst B."/>
            <person name="Derelle E."/>
            <person name="Rombauts S."/>
            <person name="Bouget F.Y."/>
            <person name="Carre I."/>
            <person name="Chateau A."/>
            <person name="Eyre-Walker A."/>
            <person name="Grimsley N."/>
            <person name="Moreau H."/>
            <person name="Piegu B."/>
            <person name="Rivals E."/>
            <person name="Schackwitz W."/>
            <person name="Van de Peer Y."/>
            <person name="Piganeau G."/>
        </authorList>
    </citation>
    <scope>NUCLEOTIDE SEQUENCE [LARGE SCALE GENOMIC DNA]</scope>
    <source>
        <strain evidence="6">OTTH 0595 / CCAP 157/2 / RCC745</strain>
    </source>
</reference>
<dbReference type="Gene3D" id="2.10.10.10">
    <property type="entry name" value="Fibronectin, type II, collagen-binding"/>
    <property type="match status" value="1"/>
</dbReference>
<dbReference type="RefSeq" id="XP_003081008.1">
    <property type="nucleotide sequence ID" value="XM_003080960.1"/>
</dbReference>
<gene>
    <name evidence="5" type="ORF">OT_ostta09g00240</name>
</gene>
<evidence type="ECO:0000256" key="1">
    <source>
        <dbReference type="ARBA" id="ARBA00022737"/>
    </source>
</evidence>
<dbReference type="InterPro" id="IPR036943">
    <property type="entry name" value="FN_type2_sf"/>
</dbReference>
<feature type="domain" description="Fibronectin type-II" evidence="4">
    <location>
        <begin position="34"/>
        <end position="77"/>
    </location>
</feature>
<dbReference type="OMA" id="RWESPQA"/>
<sequence length="330" mass="35490">MPARRDARAVATIAVVVFVVVCVGRGGGATALTLTSDGRTCKFPLEVGGATSTTCVPFGSNDVLWCVAEEDGRWGTCAEAYDASERGRVTREMTLRAARTLGDSSASADEKRAANEILENASALMLRALADENIEIDGTVIDNPIAAYLEKRDDGVASGSPPPIKRLRPPPPTASSPPPSPPPSSPPPSSPPPSPPPVETLPRCRARVDIRWESPQADGSSEFGMDVYVLLSSGDSISDGWRVIFKFMSDQVALYSNSAYGADARTLYSPDYGRVYELADRGWDAFIALYSTKRIGFNVRTRADSRALKLKLLILNGARCEVVEESSQRY</sequence>
<keyword evidence="6" id="KW-1185">Reference proteome</keyword>
<keyword evidence="1" id="KW-0677">Repeat</keyword>
<accession>Q012K3</accession>
<dbReference type="OrthoDB" id="500551at2759"/>
<dbReference type="EMBL" id="CAID01000009">
    <property type="protein sequence ID" value="CAL55177.1"/>
    <property type="molecule type" value="Genomic_DNA"/>
</dbReference>
<keyword evidence="5" id="KW-0176">Collagen</keyword>
<organism evidence="5 6">
    <name type="scientific">Ostreococcus tauri</name>
    <name type="common">Marine green alga</name>
    <dbReference type="NCBI Taxonomy" id="70448"/>
    <lineage>
        <taxon>Eukaryota</taxon>
        <taxon>Viridiplantae</taxon>
        <taxon>Chlorophyta</taxon>
        <taxon>Mamiellophyceae</taxon>
        <taxon>Mamiellales</taxon>
        <taxon>Bathycoccaceae</taxon>
        <taxon>Ostreococcus</taxon>
    </lineage>
</organism>
<name>Q012K3_OSTTA</name>
<dbReference type="GeneID" id="9833502"/>
<dbReference type="AlphaFoldDB" id="Q012K3"/>
<evidence type="ECO:0000313" key="6">
    <source>
        <dbReference type="Proteomes" id="UP000009170"/>
    </source>
</evidence>
<keyword evidence="2" id="KW-1015">Disulfide bond</keyword>
<proteinExistence type="predicted"/>
<protein>
    <submittedName>
        <fullName evidence="5">Fibronectin, type II, collagen-binding</fullName>
    </submittedName>
</protein>
<dbReference type="SMART" id="SM00059">
    <property type="entry name" value="FN2"/>
    <property type="match status" value="1"/>
</dbReference>
<evidence type="ECO:0000256" key="2">
    <source>
        <dbReference type="ARBA" id="ARBA00023157"/>
    </source>
</evidence>
<reference evidence="6" key="1">
    <citation type="journal article" date="2006" name="Proc. Natl. Acad. Sci. U.S.A.">
        <title>Genome analysis of the smallest free-living eukaryote Ostreococcus tauri unveils many unique features.</title>
        <authorList>
            <person name="Derelle E."/>
            <person name="Ferraz C."/>
            <person name="Rombauts S."/>
            <person name="Rouze P."/>
            <person name="Worden A.Z."/>
            <person name="Robbens S."/>
            <person name="Partensky F."/>
            <person name="Degroeve S."/>
            <person name="Echeynie S."/>
            <person name="Cooke R."/>
            <person name="Saeys Y."/>
            <person name="Wuyts J."/>
            <person name="Jabbari K."/>
            <person name="Bowler C."/>
            <person name="Panaud O."/>
            <person name="Piegu B."/>
            <person name="Ball S.G."/>
            <person name="Ral J.-P."/>
            <person name="Bouget F.-Y."/>
            <person name="Piganeau G."/>
            <person name="De Baets B."/>
            <person name="Picard A."/>
            <person name="Delseny M."/>
            <person name="Demaille J."/>
            <person name="Van de Peer Y."/>
            <person name="Moreau H."/>
        </authorList>
    </citation>
    <scope>NUCLEOTIDE SEQUENCE [LARGE SCALE GENOMIC DNA]</scope>
    <source>
        <strain evidence="6">OTTH 0595 / CCAP 157/2 / RCC745</strain>
    </source>
</reference>
<dbReference type="InterPro" id="IPR013806">
    <property type="entry name" value="Kringle-like"/>
</dbReference>
<dbReference type="KEGG" id="ota:OT_ostta09g00240"/>
<evidence type="ECO:0000259" key="4">
    <source>
        <dbReference type="SMART" id="SM00059"/>
    </source>
</evidence>
<feature type="region of interest" description="Disordered" evidence="3">
    <location>
        <begin position="153"/>
        <end position="201"/>
    </location>
</feature>
<dbReference type="InterPro" id="IPR000562">
    <property type="entry name" value="FN_type2_dom"/>
</dbReference>
<evidence type="ECO:0000313" key="5">
    <source>
        <dbReference type="EMBL" id="CAL55177.1"/>
    </source>
</evidence>
<feature type="compositionally biased region" description="Pro residues" evidence="3">
    <location>
        <begin position="160"/>
        <end position="199"/>
    </location>
</feature>
<dbReference type="InParanoid" id="Q012K3"/>
<comment type="caution">
    <text evidence="5">The sequence shown here is derived from an EMBL/GenBank/DDBJ whole genome shotgun (WGS) entry which is preliminary data.</text>
</comment>